<comment type="caution">
    <text evidence="2">The sequence shown here is derived from an EMBL/GenBank/DDBJ whole genome shotgun (WGS) entry which is preliminary data.</text>
</comment>
<gene>
    <name evidence="2" type="ORF">GNZ13_08065</name>
</gene>
<dbReference type="EMBL" id="WOEZ01000040">
    <property type="protein sequence ID" value="NPT54564.1"/>
    <property type="molecule type" value="Genomic_DNA"/>
</dbReference>
<evidence type="ECO:0000313" key="2">
    <source>
        <dbReference type="EMBL" id="NPT54564.1"/>
    </source>
</evidence>
<name>A0A972NL27_9BURK</name>
<proteinExistence type="predicted"/>
<evidence type="ECO:0000313" key="3">
    <source>
        <dbReference type="Proteomes" id="UP000655523"/>
    </source>
</evidence>
<evidence type="ECO:0000259" key="1">
    <source>
        <dbReference type="Pfam" id="PF01548"/>
    </source>
</evidence>
<protein>
    <submittedName>
        <fullName evidence="2">Transposase</fullName>
    </submittedName>
</protein>
<reference evidence="2 3" key="1">
    <citation type="submission" date="2019-11" db="EMBL/GenBank/DDBJ databases">
        <title>Metabolism of dissolved organic matter in forest soils.</title>
        <authorList>
            <person name="Cyle K.T."/>
            <person name="Wilhelm R.C."/>
            <person name="Martinez C.E."/>
        </authorList>
    </citation>
    <scope>NUCLEOTIDE SEQUENCE [LARGE SCALE GENOMIC DNA]</scope>
    <source>
        <strain evidence="2 3">5N</strain>
    </source>
</reference>
<dbReference type="AlphaFoldDB" id="A0A972NL27"/>
<dbReference type="GO" id="GO:0004803">
    <property type="term" value="F:transposase activity"/>
    <property type="evidence" value="ECO:0007669"/>
    <property type="project" value="InterPro"/>
</dbReference>
<dbReference type="Pfam" id="PF01548">
    <property type="entry name" value="DEDD_Tnp_IS110"/>
    <property type="match status" value="1"/>
</dbReference>
<organism evidence="2 3">
    <name type="scientific">Paraburkholderia elongata</name>
    <dbReference type="NCBI Taxonomy" id="2675747"/>
    <lineage>
        <taxon>Bacteria</taxon>
        <taxon>Pseudomonadati</taxon>
        <taxon>Pseudomonadota</taxon>
        <taxon>Betaproteobacteria</taxon>
        <taxon>Burkholderiales</taxon>
        <taxon>Burkholderiaceae</taxon>
        <taxon>Paraburkholderia</taxon>
    </lineage>
</organism>
<keyword evidence="3" id="KW-1185">Reference proteome</keyword>
<dbReference type="PANTHER" id="PTHR33055">
    <property type="entry name" value="TRANSPOSASE FOR INSERTION SEQUENCE ELEMENT IS1111A"/>
    <property type="match status" value="1"/>
</dbReference>
<dbReference type="GO" id="GO:0006313">
    <property type="term" value="P:DNA transposition"/>
    <property type="evidence" value="ECO:0007669"/>
    <property type="project" value="InterPro"/>
</dbReference>
<dbReference type="InterPro" id="IPR002525">
    <property type="entry name" value="Transp_IS110-like_N"/>
</dbReference>
<accession>A0A972NL27</accession>
<dbReference type="InterPro" id="IPR047650">
    <property type="entry name" value="Transpos_IS110"/>
</dbReference>
<dbReference type="GO" id="GO:0003677">
    <property type="term" value="F:DNA binding"/>
    <property type="evidence" value="ECO:0007669"/>
    <property type="project" value="InterPro"/>
</dbReference>
<feature type="domain" description="Transposase IS110-like N-terminal" evidence="1">
    <location>
        <begin position="12"/>
        <end position="93"/>
    </location>
</feature>
<sequence length="105" mass="11696">MEGLSPLYRRVAGIDVHKMLHVVTAVIEHPDGTIEQQSRQFGGFKRDCHALTSWLLDLNVELVVMESTGIYWKSIYAHLERAGIQAWVVNALKGGTIATRPIVAL</sequence>
<dbReference type="Proteomes" id="UP000655523">
    <property type="component" value="Unassembled WGS sequence"/>
</dbReference>